<dbReference type="OrthoDB" id="7868516at2"/>
<reference evidence="1 2" key="1">
    <citation type="submission" date="2016-10" db="EMBL/GenBank/DDBJ databases">
        <authorList>
            <person name="de Groot N.N."/>
        </authorList>
    </citation>
    <scope>NUCLEOTIDE SEQUENCE [LARGE SCALE GENOMIC DNA]</scope>
    <source>
        <strain evidence="1 2">ATCC 35022</strain>
    </source>
</reference>
<dbReference type="AlphaFoldDB" id="A0A1G6EJD0"/>
<name>A0A1G6EJD0_9HYPH</name>
<sequence length="115" mass="11968">MSVDVVDGPAIVAGYQYRLQIEAEGGLFPEGAVFTAQLRSKVSAASVIATLSTANGGIVRVSDTVVELVVAPELTTGLAAGSVVIDLVRTDLIPPRHLSFFLEIPVVLPVTRGLP</sequence>
<dbReference type="Proteomes" id="UP000199071">
    <property type="component" value="Unassembled WGS sequence"/>
</dbReference>
<keyword evidence="2" id="KW-1185">Reference proteome</keyword>
<evidence type="ECO:0000313" key="2">
    <source>
        <dbReference type="Proteomes" id="UP000199071"/>
    </source>
</evidence>
<dbReference type="RefSeq" id="WP_090880931.1">
    <property type="nucleotide sequence ID" value="NZ_FMXQ01000013.1"/>
</dbReference>
<proteinExistence type="predicted"/>
<evidence type="ECO:0000313" key="1">
    <source>
        <dbReference type="EMBL" id="SDB57464.1"/>
    </source>
</evidence>
<organism evidence="1 2">
    <name type="scientific">Bauldia litoralis</name>
    <dbReference type="NCBI Taxonomy" id="665467"/>
    <lineage>
        <taxon>Bacteria</taxon>
        <taxon>Pseudomonadati</taxon>
        <taxon>Pseudomonadota</taxon>
        <taxon>Alphaproteobacteria</taxon>
        <taxon>Hyphomicrobiales</taxon>
        <taxon>Kaistiaceae</taxon>
        <taxon>Bauldia</taxon>
    </lineage>
</organism>
<dbReference type="STRING" id="665467.SAMN02982931_04564"/>
<protein>
    <submittedName>
        <fullName evidence="1">Uncharacterized protein</fullName>
    </submittedName>
</protein>
<gene>
    <name evidence="1" type="ORF">SAMN02982931_04564</name>
</gene>
<accession>A0A1G6EJD0</accession>
<dbReference type="EMBL" id="FMXQ01000013">
    <property type="protein sequence ID" value="SDB57464.1"/>
    <property type="molecule type" value="Genomic_DNA"/>
</dbReference>